<reference evidence="1 2" key="1">
    <citation type="submission" date="2020-08" db="EMBL/GenBank/DDBJ databases">
        <title>Genomic Encyclopedia of Type Strains, Phase IV (KMG-IV): sequencing the most valuable type-strain genomes for metagenomic binning, comparative biology and taxonomic classification.</title>
        <authorList>
            <person name="Goeker M."/>
        </authorList>
    </citation>
    <scope>NUCLEOTIDE SEQUENCE [LARGE SCALE GENOMIC DNA]</scope>
    <source>
        <strain evidence="1 2">DSM 25079</strain>
    </source>
</reference>
<dbReference type="RefSeq" id="WP_184016484.1">
    <property type="nucleotide sequence ID" value="NZ_JACIJC010000002.1"/>
</dbReference>
<dbReference type="InterPro" id="IPR011042">
    <property type="entry name" value="6-blade_b-propeller_TolB-like"/>
</dbReference>
<proteinExistence type="predicted"/>
<dbReference type="AlphaFoldDB" id="A0A7W9AGN5"/>
<dbReference type="Gene3D" id="2.120.10.30">
    <property type="entry name" value="TolB, C-terminal domain"/>
    <property type="match status" value="1"/>
</dbReference>
<dbReference type="PANTHER" id="PTHR35580">
    <property type="entry name" value="CELL SURFACE GLYCOPROTEIN (S-LAYER PROTEIN)-LIKE PROTEIN"/>
    <property type="match status" value="1"/>
</dbReference>
<dbReference type="PANTHER" id="PTHR35580:SF1">
    <property type="entry name" value="PHYTASE-LIKE DOMAIN-CONTAINING PROTEIN"/>
    <property type="match status" value="1"/>
</dbReference>
<protein>
    <recommendedName>
        <fullName evidence="3">Regulatory protein FlaEY</fullName>
    </recommendedName>
</protein>
<accession>A0A7W9AGN5</accession>
<dbReference type="Pfam" id="PF06739">
    <property type="entry name" value="SBBP"/>
    <property type="match status" value="1"/>
</dbReference>
<dbReference type="Proteomes" id="UP000549617">
    <property type="component" value="Unassembled WGS sequence"/>
</dbReference>
<evidence type="ECO:0000313" key="1">
    <source>
        <dbReference type="EMBL" id="MBB5685275.1"/>
    </source>
</evidence>
<keyword evidence="2" id="KW-1185">Reference proteome</keyword>
<dbReference type="InterPro" id="IPR010620">
    <property type="entry name" value="SBBP_repeat"/>
</dbReference>
<dbReference type="EMBL" id="JACIJC010000002">
    <property type="protein sequence ID" value="MBB5685275.1"/>
    <property type="molecule type" value="Genomic_DNA"/>
</dbReference>
<dbReference type="SUPFAM" id="SSF101898">
    <property type="entry name" value="NHL repeat"/>
    <property type="match status" value="1"/>
</dbReference>
<gene>
    <name evidence="1" type="ORF">FHS49_001283</name>
</gene>
<evidence type="ECO:0008006" key="3">
    <source>
        <dbReference type="Google" id="ProtNLM"/>
    </source>
</evidence>
<name>A0A7W9AGN5_9SPHN</name>
<comment type="caution">
    <text evidence="1">The sequence shown here is derived from an EMBL/GenBank/DDBJ whole genome shotgun (WGS) entry which is preliminary data.</text>
</comment>
<organism evidence="1 2">
    <name type="scientific">Sphingobium boeckii</name>
    <dbReference type="NCBI Taxonomy" id="1082345"/>
    <lineage>
        <taxon>Bacteria</taxon>
        <taxon>Pseudomonadati</taxon>
        <taxon>Pseudomonadota</taxon>
        <taxon>Alphaproteobacteria</taxon>
        <taxon>Sphingomonadales</taxon>
        <taxon>Sphingomonadaceae</taxon>
        <taxon>Sphingobium</taxon>
    </lineage>
</organism>
<sequence>MVNISGSLIGLSILSGSNTLAPGTFAAIESSAVRLARARFTTPATTPPWKEPAPKASVSSQIEAIKRMRTIIETSTNPKLAGLPDVQTSFTAFKALEKLRLLAETAAKPGTPESDRKTLQTAFAKGMADLQAFLSKAPGNLLSLHFDQPSRAVQSIGVAADNSSGEVAGTGVSAARDAPLAGLTGNEILRIDLSKYNLSASVTVDLSQTPQPPTLDSVASALNAAIASLPMLDAGGNPVLDGDGNVRPRWNSSFTVGKTDGQWGLNFQAAGVENVAIDQIGAPDRLIVVSGQTYDDVPGTVKVMRFDDLLGTPVHQTVATIGGIDRAATAAAVAGTKASTDKDAPVQGDVYAQTEARAIATDAQGFSYVVGTTAGDLGYSRSDGEDDLFLTKLDSEGKIVWQRTLGAAGEAKGAAISLAANGDVIVAGTVKGPFNGSTSDDTDMLVVRFSANGDEQFATSLGGLGDDSANAVTVGADGSIYVAGKTSTGGSDGYVARLDAAGKVQERRVIDSGGADTISALAIDASGNLLMLTREGTNAKIRSLDAAALSIDLGSFDLGTVDARAIAVSASGQIAVAGSTSMTVTGAQVNAINGGRDGFVTRIDAGLTSASTTYIGSAADDQVDSIGFTGDMLYVGGRTTGALNGALRGIVDGFVSRIDGLTGALGATSQFGISGVETEPVRMAVSIGGGGITGALGLHRGTMNAPDSSSLTARTNMRAGDSFSIRMDGGLPRTVTIEAGETLETLADKIRRITGAKAVITTPKLNGLTTLKIEAKGVYTLELIAGSTSVDALEKLNLKPGKIAIPKSPGPKDPKVLPGGSYGLGLGATFSLMSTESAGIAAKKINSAISMTQTAYRSLYWDESKAALVDGSISGRGSAYQQAQLAQYKAALSRLTGVSQ</sequence>
<evidence type="ECO:0000313" key="2">
    <source>
        <dbReference type="Proteomes" id="UP000549617"/>
    </source>
</evidence>
<dbReference type="InterPro" id="IPR052918">
    <property type="entry name" value="Motility_Chemotaxis_Reg"/>
</dbReference>